<dbReference type="EMBL" id="CAUOFW020003758">
    <property type="protein sequence ID" value="CAK9161911.1"/>
    <property type="molecule type" value="Genomic_DNA"/>
</dbReference>
<dbReference type="FunFam" id="2.60.120.620:FF:000002">
    <property type="entry name" value="Prolyl 4-hydroxylase 4"/>
    <property type="match status" value="1"/>
</dbReference>
<evidence type="ECO:0000313" key="19">
    <source>
        <dbReference type="EMBL" id="CAK9161911.1"/>
    </source>
</evidence>
<keyword evidence="14" id="KW-0325">Glycoprotein</keyword>
<evidence type="ECO:0000256" key="15">
    <source>
        <dbReference type="ARBA" id="ARBA00049169"/>
    </source>
</evidence>
<dbReference type="InterPro" id="IPR003582">
    <property type="entry name" value="ShKT_dom"/>
</dbReference>
<organism evidence="19 20">
    <name type="scientific">Ilex paraguariensis</name>
    <name type="common">yerba mate</name>
    <dbReference type="NCBI Taxonomy" id="185542"/>
    <lineage>
        <taxon>Eukaryota</taxon>
        <taxon>Viridiplantae</taxon>
        <taxon>Streptophyta</taxon>
        <taxon>Embryophyta</taxon>
        <taxon>Tracheophyta</taxon>
        <taxon>Spermatophyta</taxon>
        <taxon>Magnoliopsida</taxon>
        <taxon>eudicotyledons</taxon>
        <taxon>Gunneridae</taxon>
        <taxon>Pentapetalae</taxon>
        <taxon>asterids</taxon>
        <taxon>campanulids</taxon>
        <taxon>Aquifoliales</taxon>
        <taxon>Aquifoliaceae</taxon>
        <taxon>Ilex</taxon>
    </lineage>
</organism>
<keyword evidence="10" id="KW-1133">Transmembrane helix</keyword>
<evidence type="ECO:0000256" key="14">
    <source>
        <dbReference type="ARBA" id="ARBA00023180"/>
    </source>
</evidence>
<comment type="catalytic activity">
    <reaction evidence="15">
        <text>L-prolyl-[collagen] + 2-oxoglutarate + O2 = trans-4-hydroxy-L-prolyl-[collagen] + succinate + CO2</text>
        <dbReference type="Rhea" id="RHEA:18945"/>
        <dbReference type="Rhea" id="RHEA-COMP:11676"/>
        <dbReference type="Rhea" id="RHEA-COMP:11680"/>
        <dbReference type="ChEBI" id="CHEBI:15379"/>
        <dbReference type="ChEBI" id="CHEBI:16526"/>
        <dbReference type="ChEBI" id="CHEBI:16810"/>
        <dbReference type="ChEBI" id="CHEBI:30031"/>
        <dbReference type="ChEBI" id="CHEBI:50342"/>
        <dbReference type="ChEBI" id="CHEBI:61965"/>
        <dbReference type="EC" id="1.14.11.2"/>
    </reaction>
</comment>
<feature type="chain" id="PRO_5044825277" description="procollagen-proline 4-dioxygenase" evidence="16">
    <location>
        <begin position="26"/>
        <end position="328"/>
    </location>
</feature>
<gene>
    <name evidence="19" type="ORF">ILEXP_LOCUS30737</name>
</gene>
<evidence type="ECO:0000256" key="9">
    <source>
        <dbReference type="ARBA" id="ARBA00022968"/>
    </source>
</evidence>
<dbReference type="EC" id="1.14.11.2" evidence="4"/>
<evidence type="ECO:0000259" key="17">
    <source>
        <dbReference type="PROSITE" id="PS51471"/>
    </source>
</evidence>
<keyword evidence="5" id="KW-0812">Transmembrane</keyword>
<keyword evidence="6" id="KW-0479">Metal-binding</keyword>
<keyword evidence="11" id="KW-0560">Oxidoreductase</keyword>
<dbReference type="InterPro" id="IPR005123">
    <property type="entry name" value="Oxoglu/Fe-dep_dioxygenase_dom"/>
</dbReference>
<dbReference type="PANTHER" id="PTHR10869:SF194">
    <property type="entry name" value="PROLYL 4-HYDROXYLASE 4-RELATED"/>
    <property type="match status" value="1"/>
</dbReference>
<evidence type="ECO:0000256" key="3">
    <source>
        <dbReference type="ARBA" id="ARBA00006511"/>
    </source>
</evidence>
<dbReference type="PROSITE" id="PS51670">
    <property type="entry name" value="SHKT"/>
    <property type="match status" value="1"/>
</dbReference>
<proteinExistence type="inferred from homology"/>
<keyword evidence="12" id="KW-0408">Iron</keyword>
<dbReference type="GO" id="GO:0046872">
    <property type="term" value="F:metal ion binding"/>
    <property type="evidence" value="ECO:0007669"/>
    <property type="project" value="UniProtKB-KW"/>
</dbReference>
<protein>
    <recommendedName>
        <fullName evidence="4">procollagen-proline 4-dioxygenase</fullName>
        <ecNumber evidence="4">1.14.11.2</ecNumber>
    </recommendedName>
</protein>
<dbReference type="Proteomes" id="UP001642360">
    <property type="component" value="Unassembled WGS sequence"/>
</dbReference>
<sequence>MIKFSDLSLIFLLSIASVLFESSSSSIINPSKVKQVSMKPRAFVYEGFLTDEECDHLIALAKSELKRSAVADNASGKSKLSEVRTSSGMFITKGKAKSELKRSAVADNASGKSKLSEVRTSSGMFITKGKDPIVSGIEDKIATWTFLPKENGEDIQVLRYEYGQKYDPHYDYFADKVNIARGGHRLATILMYLTDVEKGGETVFPSAEESRRKSSAADDDLSACAKNSIAVKPRRGDALLFFSLHPSAVPDPMSLHAGCPVIKGEKWSATKWVHVDSFDKIVGAGGNCTDQNDNCERWAALGECTKNSEYMVGTPDLPGYCRRSCKTC</sequence>
<dbReference type="Pfam" id="PF13640">
    <property type="entry name" value="2OG-FeII_Oxy_3"/>
    <property type="match status" value="1"/>
</dbReference>
<evidence type="ECO:0000256" key="4">
    <source>
        <dbReference type="ARBA" id="ARBA00012269"/>
    </source>
</evidence>
<evidence type="ECO:0000256" key="6">
    <source>
        <dbReference type="ARBA" id="ARBA00022723"/>
    </source>
</evidence>
<keyword evidence="20" id="KW-1185">Reference proteome</keyword>
<keyword evidence="7" id="KW-0256">Endoplasmic reticulum</keyword>
<evidence type="ECO:0000256" key="7">
    <source>
        <dbReference type="ARBA" id="ARBA00022824"/>
    </source>
</evidence>
<feature type="signal peptide" evidence="16">
    <location>
        <begin position="1"/>
        <end position="25"/>
    </location>
</feature>
<dbReference type="Gene3D" id="2.60.120.620">
    <property type="entry name" value="q2cbj1_9rhob like domain"/>
    <property type="match status" value="2"/>
</dbReference>
<evidence type="ECO:0000256" key="13">
    <source>
        <dbReference type="ARBA" id="ARBA00023136"/>
    </source>
</evidence>
<evidence type="ECO:0000256" key="10">
    <source>
        <dbReference type="ARBA" id="ARBA00022989"/>
    </source>
</evidence>
<evidence type="ECO:0000259" key="18">
    <source>
        <dbReference type="PROSITE" id="PS51670"/>
    </source>
</evidence>
<comment type="cofactor">
    <cofactor evidence="1">
        <name>L-ascorbate</name>
        <dbReference type="ChEBI" id="CHEBI:38290"/>
    </cofactor>
</comment>
<evidence type="ECO:0000256" key="16">
    <source>
        <dbReference type="SAM" id="SignalP"/>
    </source>
</evidence>
<keyword evidence="8" id="KW-0223">Dioxygenase</keyword>
<dbReference type="AlphaFoldDB" id="A0ABC8SXJ7"/>
<feature type="domain" description="Fe2OG dioxygenase" evidence="17">
    <location>
        <begin position="151"/>
        <end position="275"/>
    </location>
</feature>
<dbReference type="PROSITE" id="PS51471">
    <property type="entry name" value="FE2OG_OXY"/>
    <property type="match status" value="1"/>
</dbReference>
<evidence type="ECO:0000256" key="2">
    <source>
        <dbReference type="ARBA" id="ARBA00004648"/>
    </source>
</evidence>
<keyword evidence="9" id="KW-0735">Signal-anchor</keyword>
<evidence type="ECO:0000256" key="1">
    <source>
        <dbReference type="ARBA" id="ARBA00001961"/>
    </source>
</evidence>
<dbReference type="InterPro" id="IPR006620">
    <property type="entry name" value="Pro_4_hyd_alph"/>
</dbReference>
<evidence type="ECO:0000313" key="20">
    <source>
        <dbReference type="Proteomes" id="UP001642360"/>
    </source>
</evidence>
<comment type="caution">
    <text evidence="19">The sequence shown here is derived from an EMBL/GenBank/DDBJ whole genome shotgun (WGS) entry which is preliminary data.</text>
</comment>
<comment type="similarity">
    <text evidence="3">Belongs to the P4HA family.</text>
</comment>
<reference evidence="19 20" key="1">
    <citation type="submission" date="2024-02" db="EMBL/GenBank/DDBJ databases">
        <authorList>
            <person name="Vignale AGUSTIN F."/>
            <person name="Sosa J E."/>
            <person name="Modenutti C."/>
        </authorList>
    </citation>
    <scope>NUCLEOTIDE SEQUENCE [LARGE SCALE GENOMIC DNA]</scope>
</reference>
<name>A0ABC8SXJ7_9AQUA</name>
<feature type="domain" description="ShKT" evidence="18">
    <location>
        <begin position="288"/>
        <end position="328"/>
    </location>
</feature>
<dbReference type="InterPro" id="IPR045054">
    <property type="entry name" value="P4HA-like"/>
</dbReference>
<dbReference type="SMART" id="SM00702">
    <property type="entry name" value="P4Hc"/>
    <property type="match status" value="1"/>
</dbReference>
<dbReference type="PANTHER" id="PTHR10869">
    <property type="entry name" value="PROLYL 4-HYDROXYLASE ALPHA SUBUNIT"/>
    <property type="match status" value="1"/>
</dbReference>
<dbReference type="InterPro" id="IPR044862">
    <property type="entry name" value="Pro_4_hyd_alph_FE2OG_OXY"/>
</dbReference>
<evidence type="ECO:0000256" key="12">
    <source>
        <dbReference type="ARBA" id="ARBA00023004"/>
    </source>
</evidence>
<keyword evidence="16" id="KW-0732">Signal</keyword>
<evidence type="ECO:0000256" key="11">
    <source>
        <dbReference type="ARBA" id="ARBA00023002"/>
    </source>
</evidence>
<comment type="subcellular location">
    <subcellularLocation>
        <location evidence="2">Endoplasmic reticulum membrane</location>
        <topology evidence="2">Single-pass type II membrane protein</topology>
    </subcellularLocation>
</comment>
<dbReference type="GO" id="GO:0004656">
    <property type="term" value="F:procollagen-proline 4-dioxygenase activity"/>
    <property type="evidence" value="ECO:0007669"/>
    <property type="project" value="UniProtKB-EC"/>
</dbReference>
<accession>A0ABC8SXJ7</accession>
<evidence type="ECO:0000256" key="8">
    <source>
        <dbReference type="ARBA" id="ARBA00022964"/>
    </source>
</evidence>
<dbReference type="GO" id="GO:0005789">
    <property type="term" value="C:endoplasmic reticulum membrane"/>
    <property type="evidence" value="ECO:0007669"/>
    <property type="project" value="UniProtKB-SubCell"/>
</dbReference>
<keyword evidence="13" id="KW-0472">Membrane</keyword>
<evidence type="ECO:0000256" key="5">
    <source>
        <dbReference type="ARBA" id="ARBA00022692"/>
    </source>
</evidence>